<protein>
    <recommendedName>
        <fullName evidence="3">Abortive infection protein-like C-terminal domain-containing protein</fullName>
    </recommendedName>
</protein>
<reference evidence="1 2" key="1">
    <citation type="submission" date="2024-10" db="EMBL/GenBank/DDBJ databases">
        <title>The Natural Products Discovery Center: Release of the First 8490 Sequenced Strains for Exploring Actinobacteria Biosynthetic Diversity.</title>
        <authorList>
            <person name="Kalkreuter E."/>
            <person name="Kautsar S.A."/>
            <person name="Yang D."/>
            <person name="Bader C.D."/>
            <person name="Teijaro C.N."/>
            <person name="Fluegel L."/>
            <person name="Davis C.M."/>
            <person name="Simpson J.R."/>
            <person name="Lauterbach L."/>
            <person name="Steele A.D."/>
            <person name="Gui C."/>
            <person name="Meng S."/>
            <person name="Li G."/>
            <person name="Viehrig K."/>
            <person name="Ye F."/>
            <person name="Su P."/>
            <person name="Kiefer A.F."/>
            <person name="Nichols A."/>
            <person name="Cepeda A.J."/>
            <person name="Yan W."/>
            <person name="Fan B."/>
            <person name="Jiang Y."/>
            <person name="Adhikari A."/>
            <person name="Zheng C.-J."/>
            <person name="Schuster L."/>
            <person name="Cowan T.M."/>
            <person name="Smanski M.J."/>
            <person name="Chevrette M.G."/>
            <person name="De Carvalho L.P.S."/>
            <person name="Shen B."/>
        </authorList>
    </citation>
    <scope>NUCLEOTIDE SEQUENCE [LARGE SCALE GENOMIC DNA]</scope>
    <source>
        <strain evidence="1 2">NPDC053399</strain>
    </source>
</reference>
<evidence type="ECO:0000313" key="1">
    <source>
        <dbReference type="EMBL" id="MFI9104304.1"/>
    </source>
</evidence>
<evidence type="ECO:0008006" key="3">
    <source>
        <dbReference type="Google" id="ProtNLM"/>
    </source>
</evidence>
<gene>
    <name evidence="1" type="ORF">ACIGXA_27690</name>
</gene>
<comment type="caution">
    <text evidence="1">The sequence shown here is derived from an EMBL/GenBank/DDBJ whole genome shotgun (WGS) entry which is preliminary data.</text>
</comment>
<keyword evidence="2" id="KW-1185">Reference proteome</keyword>
<sequence length="252" mass="28434">MNLSPITALSSLPQGLRDDLLSAFNEIVRNYRERRWEPAELNGGKLCEAVYTVIVGYVDGQYADRSSKPRNMVASCQALEQKTGAVRAVRIQIPRMLIALYEIRNNRGVGHAGGDVDPNHMDATAVLYMGKWLVAELVRVLHGITTEQATDLVDALIEREIPLIWTDGERKRVLKKGLTWKQKMLLMMLSERGQVGENDLFKWLEHSNAPRFRRDVLRPAHKENLIDFEEVSATIQLLPPGIAEAESIVHSL</sequence>
<dbReference type="EMBL" id="JBITYG010000009">
    <property type="protein sequence ID" value="MFI9104304.1"/>
    <property type="molecule type" value="Genomic_DNA"/>
</dbReference>
<accession>A0ABW8CCY1</accession>
<evidence type="ECO:0000313" key="2">
    <source>
        <dbReference type="Proteomes" id="UP001614394"/>
    </source>
</evidence>
<dbReference type="RefSeq" id="WP_399654424.1">
    <property type="nucleotide sequence ID" value="NZ_JBITYG010000009.1"/>
</dbReference>
<proteinExistence type="predicted"/>
<organism evidence="1 2">
    <name type="scientific">Streptomyces fildesensis</name>
    <dbReference type="NCBI Taxonomy" id="375757"/>
    <lineage>
        <taxon>Bacteria</taxon>
        <taxon>Bacillati</taxon>
        <taxon>Actinomycetota</taxon>
        <taxon>Actinomycetes</taxon>
        <taxon>Kitasatosporales</taxon>
        <taxon>Streptomycetaceae</taxon>
        <taxon>Streptomyces</taxon>
    </lineage>
</organism>
<dbReference type="Proteomes" id="UP001614394">
    <property type="component" value="Unassembled WGS sequence"/>
</dbReference>
<name>A0ABW8CCY1_9ACTN</name>